<dbReference type="Proteomes" id="UP001489004">
    <property type="component" value="Unassembled WGS sequence"/>
</dbReference>
<dbReference type="AlphaFoldDB" id="A0AAW1PP81"/>
<evidence type="ECO:0000313" key="3">
    <source>
        <dbReference type="Proteomes" id="UP001489004"/>
    </source>
</evidence>
<reference evidence="2 3" key="1">
    <citation type="journal article" date="2024" name="Nat. Commun.">
        <title>Phylogenomics reveals the evolutionary origins of lichenization in chlorophyte algae.</title>
        <authorList>
            <person name="Puginier C."/>
            <person name="Libourel C."/>
            <person name="Otte J."/>
            <person name="Skaloud P."/>
            <person name="Haon M."/>
            <person name="Grisel S."/>
            <person name="Petersen M."/>
            <person name="Berrin J.G."/>
            <person name="Delaux P.M."/>
            <person name="Dal Grande F."/>
            <person name="Keller J."/>
        </authorList>
    </citation>
    <scope>NUCLEOTIDE SEQUENCE [LARGE SCALE GENOMIC DNA]</scope>
    <source>
        <strain evidence="2 3">SAG 2043</strain>
    </source>
</reference>
<feature type="compositionally biased region" description="Polar residues" evidence="1">
    <location>
        <begin position="25"/>
        <end position="35"/>
    </location>
</feature>
<evidence type="ECO:0000256" key="1">
    <source>
        <dbReference type="SAM" id="MobiDB-lite"/>
    </source>
</evidence>
<accession>A0AAW1PP81</accession>
<comment type="caution">
    <text evidence="2">The sequence shown here is derived from an EMBL/GenBank/DDBJ whole genome shotgun (WGS) entry which is preliminary data.</text>
</comment>
<evidence type="ECO:0000313" key="2">
    <source>
        <dbReference type="EMBL" id="KAK9810433.1"/>
    </source>
</evidence>
<dbReference type="EMBL" id="JALJOR010000010">
    <property type="protein sequence ID" value="KAK9810433.1"/>
    <property type="molecule type" value="Genomic_DNA"/>
</dbReference>
<feature type="compositionally biased region" description="Basic and acidic residues" evidence="1">
    <location>
        <begin position="153"/>
        <end position="162"/>
    </location>
</feature>
<feature type="region of interest" description="Disordered" evidence="1">
    <location>
        <begin position="353"/>
        <end position="376"/>
    </location>
</feature>
<feature type="region of interest" description="Disordered" evidence="1">
    <location>
        <begin position="1"/>
        <end position="40"/>
    </location>
</feature>
<protein>
    <submittedName>
        <fullName evidence="2">Uncharacterized protein</fullName>
    </submittedName>
</protein>
<organism evidence="2 3">
    <name type="scientific">[Myrmecia] bisecta</name>
    <dbReference type="NCBI Taxonomy" id="41462"/>
    <lineage>
        <taxon>Eukaryota</taxon>
        <taxon>Viridiplantae</taxon>
        <taxon>Chlorophyta</taxon>
        <taxon>core chlorophytes</taxon>
        <taxon>Trebouxiophyceae</taxon>
        <taxon>Trebouxiales</taxon>
        <taxon>Trebouxiaceae</taxon>
        <taxon>Myrmecia</taxon>
    </lineage>
</organism>
<sequence length="397" mass="44142">MGVPAREPTSWADDLNSYRDVRGSRSMSPFTSTQPPYRMPRTVLCPLGDTRHPNYPLSETHYKPVKQDGSLERYSRHGWGNVALLKQDGSPLAQPQEQRVIKPRPPSPSVKDGRDGLFGTLQGTEAGPPTIDSWLGNSLIDPKKGRKPARPPPDPKGRKDLFDVLNLRSPTDPSGDSWLGHQLIDPSKGKASAPGPEQRMGRQDLFEIFQQRLLHKAIAAKSNGARGKDGALTDSWIGNMLIDPAKGRRDVDTVNAKSHLFGAHLQADTLERASDWGHESKRIMTEETTPAKRQVVRSLIANEPDPNQEAARLRYHPQGLDNSGEMYNTMQGFPMSDEEAAKVGQIHRKRIIKPIPGEVETQREREATAWRPRDSLKAPSLQTIAVARSAAKDRPWK</sequence>
<gene>
    <name evidence="2" type="ORF">WJX72_010647</name>
</gene>
<name>A0AAW1PP81_9CHLO</name>
<proteinExistence type="predicted"/>
<feature type="compositionally biased region" description="Basic and acidic residues" evidence="1">
    <location>
        <begin position="360"/>
        <end position="376"/>
    </location>
</feature>
<feature type="region of interest" description="Disordered" evidence="1">
    <location>
        <begin position="87"/>
        <end position="198"/>
    </location>
</feature>
<keyword evidence="3" id="KW-1185">Reference proteome</keyword>